<proteinExistence type="predicted"/>
<evidence type="ECO:0000313" key="2">
    <source>
        <dbReference type="Proteomes" id="UP000824106"/>
    </source>
</evidence>
<name>A0A9D2G3E0_9LACT</name>
<dbReference type="NCBIfam" id="NF010181">
    <property type="entry name" value="PRK13660.1"/>
    <property type="match status" value="1"/>
</dbReference>
<dbReference type="Gene3D" id="3.40.50.450">
    <property type="match status" value="1"/>
</dbReference>
<gene>
    <name evidence="1" type="ORF">H9808_07770</name>
</gene>
<dbReference type="AlphaFoldDB" id="A0A9D2G3E0"/>
<organism evidence="1 2">
    <name type="scientific">Candidatus Atopostipes pullistercoris</name>
    <dbReference type="NCBI Taxonomy" id="2838467"/>
    <lineage>
        <taxon>Bacteria</taxon>
        <taxon>Bacillati</taxon>
        <taxon>Bacillota</taxon>
        <taxon>Bacilli</taxon>
        <taxon>Lactobacillales</taxon>
        <taxon>Carnobacteriaceae</taxon>
        <taxon>Atopostipes</taxon>
    </lineage>
</organism>
<accession>A0A9D2G3E0</accession>
<sequence>MEKVLISGYRSYELNIFNETDPKYKYLKKFIENRIITFIENGAEWFIIGGELGIELWAGEIVLELKKQYPKINLAVIFPYTSFGENWNETNRGLLESVVHQADYVNYTSNKDYQSPKQLKANQVFNIKNTDGAFLIYDTMTEEAASGKPKFLYDLIIQYQERTEYELHLASFEEIEFFIHEYEEFHGGIDN</sequence>
<dbReference type="EMBL" id="DXAZ01000125">
    <property type="protein sequence ID" value="HIZ71640.1"/>
    <property type="molecule type" value="Genomic_DNA"/>
</dbReference>
<dbReference type="PANTHER" id="PTHR38440:SF1">
    <property type="entry name" value="UPF0398 PROTEIN SPR0331"/>
    <property type="match status" value="1"/>
</dbReference>
<comment type="caution">
    <text evidence="1">The sequence shown here is derived from an EMBL/GenBank/DDBJ whole genome shotgun (WGS) entry which is preliminary data.</text>
</comment>
<reference evidence="1" key="2">
    <citation type="submission" date="2021-04" db="EMBL/GenBank/DDBJ databases">
        <authorList>
            <person name="Gilroy R."/>
        </authorList>
    </citation>
    <scope>NUCLEOTIDE SEQUENCE</scope>
    <source>
        <strain evidence="1">CHK169-4300</strain>
    </source>
</reference>
<dbReference type="PANTHER" id="PTHR38440">
    <property type="entry name" value="UPF0398 PROTEIN YPSA"/>
    <property type="match status" value="1"/>
</dbReference>
<reference evidence="1" key="1">
    <citation type="journal article" date="2021" name="PeerJ">
        <title>Extensive microbial diversity within the chicken gut microbiome revealed by metagenomics and culture.</title>
        <authorList>
            <person name="Gilroy R."/>
            <person name="Ravi A."/>
            <person name="Getino M."/>
            <person name="Pursley I."/>
            <person name="Horton D.L."/>
            <person name="Alikhan N.F."/>
            <person name="Baker D."/>
            <person name="Gharbi K."/>
            <person name="Hall N."/>
            <person name="Watson M."/>
            <person name="Adriaenssens E.M."/>
            <person name="Foster-Nyarko E."/>
            <person name="Jarju S."/>
            <person name="Secka A."/>
            <person name="Antonio M."/>
            <person name="Oren A."/>
            <person name="Chaudhuri R.R."/>
            <person name="La Ragione R."/>
            <person name="Hildebrand F."/>
            <person name="Pallen M.J."/>
        </authorList>
    </citation>
    <scope>NUCLEOTIDE SEQUENCE</scope>
    <source>
        <strain evidence="1">CHK169-4300</strain>
    </source>
</reference>
<dbReference type="SUPFAM" id="SSF102405">
    <property type="entry name" value="MCP/YpsA-like"/>
    <property type="match status" value="1"/>
</dbReference>
<dbReference type="Proteomes" id="UP000824106">
    <property type="component" value="Unassembled WGS sequence"/>
</dbReference>
<protein>
    <submittedName>
        <fullName evidence="1">DUF1273 domain-containing protein</fullName>
    </submittedName>
</protein>
<dbReference type="InterPro" id="IPR010697">
    <property type="entry name" value="YspA"/>
</dbReference>
<evidence type="ECO:0000313" key="1">
    <source>
        <dbReference type="EMBL" id="HIZ71640.1"/>
    </source>
</evidence>
<dbReference type="Pfam" id="PF06908">
    <property type="entry name" value="YpsA"/>
    <property type="match status" value="1"/>
</dbReference>
<dbReference type="PIRSF" id="PIRSF021290">
    <property type="entry name" value="DUF1273"/>
    <property type="match status" value="1"/>
</dbReference>